<evidence type="ECO:0000313" key="1">
    <source>
        <dbReference type="EMBL" id="KAG5164081.1"/>
    </source>
</evidence>
<comment type="caution">
    <text evidence="1">The sequence shown here is derived from an EMBL/GenBank/DDBJ whole genome shotgun (WGS) entry which is preliminary data.</text>
</comment>
<organism evidence="1">
    <name type="scientific">Psilocybe cubensis</name>
    <name type="common">Psychedelic mushroom</name>
    <name type="synonym">Stropharia cubensis</name>
    <dbReference type="NCBI Taxonomy" id="181762"/>
    <lineage>
        <taxon>Eukaryota</taxon>
        <taxon>Fungi</taxon>
        <taxon>Dikarya</taxon>
        <taxon>Basidiomycota</taxon>
        <taxon>Agaricomycotina</taxon>
        <taxon>Agaricomycetes</taxon>
        <taxon>Agaricomycetidae</taxon>
        <taxon>Agaricales</taxon>
        <taxon>Agaricineae</taxon>
        <taxon>Strophariaceae</taxon>
        <taxon>Psilocybe</taxon>
    </lineage>
</organism>
<reference evidence="1" key="1">
    <citation type="submission" date="2021-02" db="EMBL/GenBank/DDBJ databases">
        <title>Psilocybe cubensis genome.</title>
        <authorList>
            <person name="Mckernan K.J."/>
            <person name="Crawford S."/>
            <person name="Trippe A."/>
            <person name="Kane L.T."/>
            <person name="Mclaughlin S."/>
        </authorList>
    </citation>
    <scope>NUCLEOTIDE SEQUENCE [LARGE SCALE GENOMIC DNA]</scope>
    <source>
        <strain evidence="1">MGC-MH-2018</strain>
    </source>
</reference>
<proteinExistence type="predicted"/>
<dbReference type="AlphaFoldDB" id="A0A8H7XMT0"/>
<dbReference type="EMBL" id="JAFIQS010000013">
    <property type="protein sequence ID" value="KAG5164081.1"/>
    <property type="molecule type" value="Genomic_DNA"/>
</dbReference>
<accession>A0A8H7XMT0</accession>
<evidence type="ECO:0008006" key="2">
    <source>
        <dbReference type="Google" id="ProtNLM"/>
    </source>
</evidence>
<protein>
    <recommendedName>
        <fullName evidence="2">F-box domain-containing protein</fullName>
    </recommendedName>
</protein>
<sequence length="514" mass="59355">MPAVNSLRLHRSGRHFRSMVPGRRFFYSIVDHAVFRLSTKKRYHSRNLFRRLRHHSEQNNRMQITFNDLDTDVVDIILRMFYADSGAGTDGINTPPPITIGAVCSQWRNFVRARPMYWGFITLRLSVKNLRIMEELFADWIQCASTNISLDISISTTDVAVDLPSTFKSLILGTHRQWEKFSCDDVGSIWSSFFSTAQSSDPFPLLHTVSFDLYLHDRIDFRPAKNLRYVYISNSSITTPTFNWKHLRDLAWYQTTVKDVEVFLGELRDIYDMELVFDDNEQRKFGKAKSCILNHLGIFAVEGDSTNLQTVLNAITAPNITILCITLVPDGDSRWVNSLLDMKIRSSWFQSLTHCTFSDIDTSEHDVVEILRGLCSMRVLKFYRPQFLLSDYFVSSLDPSFAFGGRCLLPCLEDFECYRAIISFTPNALFATLVHRLALWENRAFAPNAQEYKITDVRPITLFRVSHDCKEWSPLNGYLSPSHTKEWDKKAQSLKNMGITIDMIFIDLPEDNGF</sequence>
<name>A0A8H7XMT0_PSICU</name>
<gene>
    <name evidence="1" type="ORF">JR316_011278</name>
</gene>